<evidence type="ECO:0000256" key="1">
    <source>
        <dbReference type="ARBA" id="ARBA00004275"/>
    </source>
</evidence>
<dbReference type="GO" id="GO:0004165">
    <property type="term" value="F:delta(3)-delta(2)-enoyl-CoA isomerase activity"/>
    <property type="evidence" value="ECO:0007669"/>
    <property type="project" value="UniProtKB-ARBA"/>
</dbReference>
<protein>
    <submittedName>
        <fullName evidence="4">Enoyl-CoA hydratase</fullName>
    </submittedName>
</protein>
<comment type="caution">
    <text evidence="4">The sequence shown here is derived from an EMBL/GenBank/DDBJ whole genome shotgun (WGS) entry which is preliminary data.</text>
</comment>
<proteinExistence type="predicted"/>
<gene>
    <name evidence="4" type="ORF">F6X53_16165</name>
</gene>
<keyword evidence="3" id="KW-0413">Isomerase</keyword>
<reference evidence="4 5" key="1">
    <citation type="submission" date="2019-09" db="EMBL/GenBank/DDBJ databases">
        <title>YIM 48816 draft genome.</title>
        <authorList>
            <person name="Jiang L."/>
        </authorList>
    </citation>
    <scope>NUCLEOTIDE SEQUENCE [LARGE SCALE GENOMIC DNA]</scope>
    <source>
        <strain evidence="4 5">YIM 48816</strain>
    </source>
</reference>
<dbReference type="PANTHER" id="PTHR43684:SF1">
    <property type="entry name" value="ENOYL-COA DELTA ISOMERASE 2"/>
    <property type="match status" value="1"/>
</dbReference>
<dbReference type="InterPro" id="IPR029045">
    <property type="entry name" value="ClpP/crotonase-like_dom_sf"/>
</dbReference>
<dbReference type="PANTHER" id="PTHR43684">
    <property type="match status" value="1"/>
</dbReference>
<dbReference type="OrthoDB" id="9781757at2"/>
<dbReference type="EMBL" id="VZZK01000016">
    <property type="protein sequence ID" value="KAB1078033.1"/>
    <property type="molecule type" value="Genomic_DNA"/>
</dbReference>
<dbReference type="Gene3D" id="3.90.226.10">
    <property type="entry name" value="2-enoyl-CoA Hydratase, Chain A, domain 1"/>
    <property type="match status" value="1"/>
</dbReference>
<evidence type="ECO:0000256" key="3">
    <source>
        <dbReference type="ARBA" id="ARBA00023235"/>
    </source>
</evidence>
<evidence type="ECO:0000313" key="4">
    <source>
        <dbReference type="EMBL" id="KAB1078033.1"/>
    </source>
</evidence>
<dbReference type="AlphaFoldDB" id="A0A6L3SWH2"/>
<dbReference type="InterPro" id="IPR051053">
    <property type="entry name" value="ECH/Chromodomain_protein"/>
</dbReference>
<keyword evidence="2" id="KW-0576">Peroxisome</keyword>
<name>A0A6L3SWH2_9HYPH</name>
<dbReference type="CDD" id="cd06558">
    <property type="entry name" value="crotonase-like"/>
    <property type="match status" value="1"/>
</dbReference>
<evidence type="ECO:0000256" key="2">
    <source>
        <dbReference type="ARBA" id="ARBA00023140"/>
    </source>
</evidence>
<accession>A0A6L3SWH2</accession>
<dbReference type="SUPFAM" id="SSF52096">
    <property type="entry name" value="ClpP/crotonase"/>
    <property type="match status" value="1"/>
</dbReference>
<sequence length="253" mass="26118">MGGGLVSDTVIVTEPGEGIRLATLSRPARRNALDRATYAALAEAVRAAGADEAVRVLVLTGAEGCFTSGNDLADFRDVAETGEESAGLRFLKVLAACPKPVIAAVEGFAIGIGTTLLLHCDLAYAGRGARFRLPFVPLGLSPEGASSYLLPLVAGAKKATELLMLGEVFGAEAAVEAGLVNAATEAGGALDSALDRARALAALPPASLAATKRMLRRGQAEIVARTFEEEARTFHALRRGPAAQQAFAAFFAR</sequence>
<organism evidence="4 5">
    <name type="scientific">Methylobacterium soli</name>
    <dbReference type="NCBI Taxonomy" id="553447"/>
    <lineage>
        <taxon>Bacteria</taxon>
        <taxon>Pseudomonadati</taxon>
        <taxon>Pseudomonadota</taxon>
        <taxon>Alphaproteobacteria</taxon>
        <taxon>Hyphomicrobiales</taxon>
        <taxon>Methylobacteriaceae</taxon>
        <taxon>Methylobacterium</taxon>
    </lineage>
</organism>
<dbReference type="InterPro" id="IPR001753">
    <property type="entry name" value="Enoyl-CoA_hydra/iso"/>
</dbReference>
<dbReference type="Proteomes" id="UP000474159">
    <property type="component" value="Unassembled WGS sequence"/>
</dbReference>
<keyword evidence="5" id="KW-1185">Reference proteome</keyword>
<dbReference type="Pfam" id="PF00378">
    <property type="entry name" value="ECH_1"/>
    <property type="match status" value="1"/>
</dbReference>
<comment type="subcellular location">
    <subcellularLocation>
        <location evidence="1">Peroxisome</location>
    </subcellularLocation>
</comment>
<evidence type="ECO:0000313" key="5">
    <source>
        <dbReference type="Proteomes" id="UP000474159"/>
    </source>
</evidence>